<dbReference type="OrthoDB" id="331276at2"/>
<protein>
    <submittedName>
        <fullName evidence="1">Uncharacterized protein</fullName>
    </submittedName>
</protein>
<proteinExistence type="predicted"/>
<comment type="caution">
    <text evidence="1">The sequence shown here is derived from an EMBL/GenBank/DDBJ whole genome shotgun (WGS) entry which is preliminary data.</text>
</comment>
<dbReference type="RefSeq" id="WP_135613826.1">
    <property type="nucleotide sequence ID" value="NZ_RQFY01000001.1"/>
</dbReference>
<gene>
    <name evidence="1" type="ORF">EHQ52_03175</name>
</gene>
<sequence length="133" mass="15590">MNSQMDESIQKRIERAVQNLVKFGYGEICSNRENELGICLYYYEHRGETFYLGVRGLEWGGQKIFFKDISKVEFASLREISQLGPDAKNKDMDIELFLRNGERIRMLFPFPVFSILATLLHQLAELSENQRNF</sequence>
<name>A0A4R9JE73_9LEPT</name>
<accession>A0A4R9JE73</accession>
<dbReference type="AlphaFoldDB" id="A0A4R9JE73"/>
<dbReference type="EMBL" id="RQFY01000001">
    <property type="protein sequence ID" value="TGL36888.1"/>
    <property type="molecule type" value="Genomic_DNA"/>
</dbReference>
<evidence type="ECO:0000313" key="1">
    <source>
        <dbReference type="EMBL" id="TGL36888.1"/>
    </source>
</evidence>
<dbReference type="Proteomes" id="UP000297871">
    <property type="component" value="Unassembled WGS sequence"/>
</dbReference>
<organism evidence="1 2">
    <name type="scientific">Leptospira koniambonensis</name>
    <dbReference type="NCBI Taxonomy" id="2484950"/>
    <lineage>
        <taxon>Bacteria</taxon>
        <taxon>Pseudomonadati</taxon>
        <taxon>Spirochaetota</taxon>
        <taxon>Spirochaetia</taxon>
        <taxon>Leptospirales</taxon>
        <taxon>Leptospiraceae</taxon>
        <taxon>Leptospira</taxon>
    </lineage>
</organism>
<reference evidence="1" key="1">
    <citation type="journal article" date="2019" name="PLoS Negl. Trop. Dis.">
        <title>Revisiting the worldwide diversity of Leptospira species in the environment.</title>
        <authorList>
            <person name="Vincent A.T."/>
            <person name="Schiettekatte O."/>
            <person name="Bourhy P."/>
            <person name="Veyrier F.J."/>
            <person name="Picardeau M."/>
        </authorList>
    </citation>
    <scope>NUCLEOTIDE SEQUENCE [LARGE SCALE GENOMIC DNA]</scope>
    <source>
        <strain evidence="1">201800265</strain>
    </source>
</reference>
<keyword evidence="2" id="KW-1185">Reference proteome</keyword>
<evidence type="ECO:0000313" key="2">
    <source>
        <dbReference type="Proteomes" id="UP000297871"/>
    </source>
</evidence>